<accession>A0A7U2HUP9</accession>
<dbReference type="VEuPathDB" id="FungiDB:JI435_402700"/>
<dbReference type="AlphaFoldDB" id="A0A7U2HUP9"/>
<organism evidence="1 2">
    <name type="scientific">Phaeosphaeria nodorum (strain SN15 / ATCC MYA-4574 / FGSC 10173)</name>
    <name type="common">Glume blotch fungus</name>
    <name type="synonym">Parastagonospora nodorum</name>
    <dbReference type="NCBI Taxonomy" id="321614"/>
    <lineage>
        <taxon>Eukaryota</taxon>
        <taxon>Fungi</taxon>
        <taxon>Dikarya</taxon>
        <taxon>Ascomycota</taxon>
        <taxon>Pezizomycotina</taxon>
        <taxon>Dothideomycetes</taxon>
        <taxon>Pleosporomycetidae</taxon>
        <taxon>Pleosporales</taxon>
        <taxon>Pleosporineae</taxon>
        <taxon>Phaeosphaeriaceae</taxon>
        <taxon>Parastagonospora</taxon>
    </lineage>
</organism>
<sequence length="158" mass="17719">MIMTTRLFGPKVVRHHEPHATTHLNSSSLRRTACFSTARNKLAHSPLLLVSSLLCCYCWIPNSYFAQYPNALSDSVKWFALLITYLGLPSAFFHGEKDRGILHQSAWATLRPRSLLGIGLRSCQFTNAQAVLRPTSINFFLLCKRGAQAVSDSSLVYF</sequence>
<reference evidence="2" key="1">
    <citation type="journal article" date="2021" name="BMC Genomics">
        <title>Chromosome-level genome assembly and manually-curated proteome of model necrotroph Parastagonospora nodorum Sn15 reveals a genome-wide trove of candidate effector homologs, and redundancy of virulence-related functions within an accessory chromosome.</title>
        <authorList>
            <person name="Bertazzoni S."/>
            <person name="Jones D.A.B."/>
            <person name="Phan H.T."/>
            <person name="Tan K.-C."/>
            <person name="Hane J.K."/>
        </authorList>
    </citation>
    <scope>NUCLEOTIDE SEQUENCE [LARGE SCALE GENOMIC DNA]</scope>
    <source>
        <strain evidence="2">SN15 / ATCC MYA-4574 / FGSC 10173)</strain>
    </source>
</reference>
<evidence type="ECO:0000313" key="1">
    <source>
        <dbReference type="EMBL" id="QRC92565.1"/>
    </source>
</evidence>
<proteinExistence type="predicted"/>
<protein>
    <submittedName>
        <fullName evidence="1">Uncharacterized protein</fullName>
    </submittedName>
</protein>
<dbReference type="Proteomes" id="UP000663193">
    <property type="component" value="Chromosome 2"/>
</dbReference>
<name>A0A7U2HUP9_PHANO</name>
<dbReference type="EMBL" id="CP069024">
    <property type="protein sequence ID" value="QRC92565.1"/>
    <property type="molecule type" value="Genomic_DNA"/>
</dbReference>
<evidence type="ECO:0000313" key="2">
    <source>
        <dbReference type="Proteomes" id="UP000663193"/>
    </source>
</evidence>
<gene>
    <name evidence="1" type="ORF">JI435_402700</name>
</gene>
<keyword evidence="2" id="KW-1185">Reference proteome</keyword>